<proteinExistence type="predicted"/>
<dbReference type="RefSeq" id="WP_263248577.1">
    <property type="nucleotide sequence ID" value="NZ_BAABLT010000029.1"/>
</dbReference>
<name>A0ABW3FY89_9PSEU</name>
<sequence>MRDRFALQRLLTENWCTKGEKLVFLVGGEHKNGWTGATVDGVVRAPHPSEPDDIVSPQWPMVGSVVADLKFLGDEWVHDPAVWGWAHAGEPGAAAARCAEALNRGRHFSWLVCTDRRVAVVVEDDEFTAAVGSAEPAEPSGGWGGLLTKAKSWTGDGKRAKRPENPIGSWWECPVAHVAEFTAAELGRALEPVEFFRIHFADGSMFEFRLINAPDLVRTVQRSL</sequence>
<accession>A0ABW3FY89</accession>
<protein>
    <submittedName>
        <fullName evidence="1">Uncharacterized protein</fullName>
    </submittedName>
</protein>
<evidence type="ECO:0000313" key="2">
    <source>
        <dbReference type="Proteomes" id="UP001597018"/>
    </source>
</evidence>
<evidence type="ECO:0000313" key="1">
    <source>
        <dbReference type="EMBL" id="MFD0921536.1"/>
    </source>
</evidence>
<gene>
    <name evidence="1" type="ORF">ACFQ16_17470</name>
</gene>
<keyword evidence="2" id="KW-1185">Reference proteome</keyword>
<organism evidence="1 2">
    <name type="scientific">Saccharopolyspora rosea</name>
    <dbReference type="NCBI Taxonomy" id="524884"/>
    <lineage>
        <taxon>Bacteria</taxon>
        <taxon>Bacillati</taxon>
        <taxon>Actinomycetota</taxon>
        <taxon>Actinomycetes</taxon>
        <taxon>Pseudonocardiales</taxon>
        <taxon>Pseudonocardiaceae</taxon>
        <taxon>Saccharopolyspora</taxon>
    </lineage>
</organism>
<reference evidence="2" key="1">
    <citation type="journal article" date="2019" name="Int. J. Syst. Evol. Microbiol.">
        <title>The Global Catalogue of Microorganisms (GCM) 10K type strain sequencing project: providing services to taxonomists for standard genome sequencing and annotation.</title>
        <authorList>
            <consortium name="The Broad Institute Genomics Platform"/>
            <consortium name="The Broad Institute Genome Sequencing Center for Infectious Disease"/>
            <person name="Wu L."/>
            <person name="Ma J."/>
        </authorList>
    </citation>
    <scope>NUCLEOTIDE SEQUENCE [LARGE SCALE GENOMIC DNA]</scope>
    <source>
        <strain evidence="2">CCUG 56401</strain>
    </source>
</reference>
<dbReference type="Proteomes" id="UP001597018">
    <property type="component" value="Unassembled WGS sequence"/>
</dbReference>
<dbReference type="EMBL" id="JBHTIW010000013">
    <property type="protein sequence ID" value="MFD0921536.1"/>
    <property type="molecule type" value="Genomic_DNA"/>
</dbReference>
<comment type="caution">
    <text evidence="1">The sequence shown here is derived from an EMBL/GenBank/DDBJ whole genome shotgun (WGS) entry which is preliminary data.</text>
</comment>